<evidence type="ECO:0000259" key="4">
    <source>
        <dbReference type="PROSITE" id="PS50127"/>
    </source>
</evidence>
<keyword evidence="1" id="KW-0808">Transferase</keyword>
<dbReference type="Proteomes" id="UP001054902">
    <property type="component" value="Unassembled WGS sequence"/>
</dbReference>
<name>A0AAD3DCY7_9STRA</name>
<dbReference type="PANTHER" id="PTHR46116">
    <property type="entry name" value="(E3-INDEPENDENT) E2 UBIQUITIN-CONJUGATING ENZYME"/>
    <property type="match status" value="1"/>
</dbReference>
<evidence type="ECO:0000313" key="5">
    <source>
        <dbReference type="EMBL" id="GFH62021.1"/>
    </source>
</evidence>
<dbReference type="InterPro" id="IPR016135">
    <property type="entry name" value="UBQ-conjugating_enzyme/RWD"/>
</dbReference>
<dbReference type="SMART" id="SM00212">
    <property type="entry name" value="UBCc"/>
    <property type="match status" value="1"/>
</dbReference>
<dbReference type="CDD" id="cd23810">
    <property type="entry name" value="UBCc_BIRC6"/>
    <property type="match status" value="1"/>
</dbReference>
<reference evidence="5 6" key="1">
    <citation type="journal article" date="2021" name="Sci. Rep.">
        <title>The genome of the diatom Chaetoceros tenuissimus carries an ancient integrated fragment of an extant virus.</title>
        <authorList>
            <person name="Hongo Y."/>
            <person name="Kimura K."/>
            <person name="Takaki Y."/>
            <person name="Yoshida Y."/>
            <person name="Baba S."/>
            <person name="Kobayashi G."/>
            <person name="Nagasaki K."/>
            <person name="Hano T."/>
            <person name="Tomaru Y."/>
        </authorList>
    </citation>
    <scope>NUCLEOTIDE SEQUENCE [LARGE SCALE GENOMIC DNA]</scope>
    <source>
        <strain evidence="5 6">NIES-3715</strain>
    </source>
</reference>
<dbReference type="Gene3D" id="3.10.110.10">
    <property type="entry name" value="Ubiquitin Conjugating Enzyme"/>
    <property type="match status" value="1"/>
</dbReference>
<evidence type="ECO:0000313" key="6">
    <source>
        <dbReference type="Proteomes" id="UP001054902"/>
    </source>
</evidence>
<dbReference type="Pfam" id="PF00179">
    <property type="entry name" value="UQ_con"/>
    <property type="match status" value="1"/>
</dbReference>
<sequence length="599" mass="68079">MPPKKKVTKGVGYAGAERDSQNIVKHLAQAEKKYAKEHLETTRYLNDFKSKLSASLQDDVKAFQFLSEFLPTSEEKKKIEKILQQVFLHHSPTEWDSKEKCVLIHAALGICDLLGGDPQLASAIFHSTDNDGENSLLELLRNFTHQAEMIAKKAHQFQSKGTDIDDIQVATYFLQVQERIERTLSQIQELHLDIEGDKKMAAKDEKKEEKKQAFSQEQLEANYKQQLRKVPRLDFVECLGHHHFASHRSYTGDSRRLYRELMSYQQALPVEYSSSIFVRVIENRIDLLRALIIGPDETPYANGCFFFDIYIPPDYPNVPPKVHFLTTGHGKMRFNPNLYQNGKVCLSLLGTWAGPGWIANKSTLLQVLISIQSLIFVNDPYYNEPAFDRQQDTKHGKSQSKKYNDNIERGTIKYGLEDHIERLADANKESLYPEFDDILIRHFGLKASDIQEQIGNQNGIYDRLTQIEELCLNLCSGSLKTGKAKQDANVKDSNSNKSLQNSKRIGTPLVAEASISSRHDTTNSKISSWKHSHADLVSEVITLDDDGITDHNDAPLLKNGDEIICLNDSEDDDDDVEVTSSSKKRKHSSDNRDEIIEIE</sequence>
<feature type="compositionally biased region" description="Acidic residues" evidence="3">
    <location>
        <begin position="568"/>
        <end position="577"/>
    </location>
</feature>
<keyword evidence="2" id="KW-0833">Ubl conjugation pathway</keyword>
<feature type="domain" description="UBC core" evidence="4">
    <location>
        <begin position="252"/>
        <end position="416"/>
    </location>
</feature>
<dbReference type="SUPFAM" id="SSF54495">
    <property type="entry name" value="UBC-like"/>
    <property type="match status" value="1"/>
</dbReference>
<evidence type="ECO:0000256" key="2">
    <source>
        <dbReference type="ARBA" id="ARBA00022786"/>
    </source>
</evidence>
<evidence type="ECO:0000256" key="3">
    <source>
        <dbReference type="SAM" id="MobiDB-lite"/>
    </source>
</evidence>
<protein>
    <recommendedName>
        <fullName evidence="4">UBC core domain-containing protein</fullName>
    </recommendedName>
</protein>
<dbReference type="AlphaFoldDB" id="A0AAD3DCY7"/>
<feature type="compositionally biased region" description="Basic and acidic residues" evidence="3">
    <location>
        <begin position="588"/>
        <end position="599"/>
    </location>
</feature>
<evidence type="ECO:0000256" key="1">
    <source>
        <dbReference type="ARBA" id="ARBA00022679"/>
    </source>
</evidence>
<feature type="compositionally biased region" description="Polar residues" evidence="3">
    <location>
        <begin position="491"/>
        <end position="504"/>
    </location>
</feature>
<proteinExistence type="predicted"/>
<comment type="caution">
    <text evidence="5">The sequence shown here is derived from an EMBL/GenBank/DDBJ whole genome shotgun (WGS) entry which is preliminary data.</text>
</comment>
<feature type="region of interest" description="Disordered" evidence="3">
    <location>
        <begin position="567"/>
        <end position="599"/>
    </location>
</feature>
<dbReference type="EMBL" id="BLLK01000075">
    <property type="protein sequence ID" value="GFH62021.1"/>
    <property type="molecule type" value="Genomic_DNA"/>
</dbReference>
<dbReference type="GO" id="GO:0016740">
    <property type="term" value="F:transferase activity"/>
    <property type="evidence" value="ECO:0007669"/>
    <property type="project" value="UniProtKB-KW"/>
</dbReference>
<keyword evidence="6" id="KW-1185">Reference proteome</keyword>
<gene>
    <name evidence="5" type="ORF">CTEN210_18497</name>
</gene>
<accession>A0AAD3DCY7</accession>
<dbReference type="PROSITE" id="PS50127">
    <property type="entry name" value="UBC_2"/>
    <property type="match status" value="1"/>
</dbReference>
<feature type="region of interest" description="Disordered" evidence="3">
    <location>
        <begin position="483"/>
        <end position="504"/>
    </location>
</feature>
<dbReference type="InterPro" id="IPR000608">
    <property type="entry name" value="UBC"/>
</dbReference>
<organism evidence="5 6">
    <name type="scientific">Chaetoceros tenuissimus</name>
    <dbReference type="NCBI Taxonomy" id="426638"/>
    <lineage>
        <taxon>Eukaryota</taxon>
        <taxon>Sar</taxon>
        <taxon>Stramenopiles</taxon>
        <taxon>Ochrophyta</taxon>
        <taxon>Bacillariophyta</taxon>
        <taxon>Coscinodiscophyceae</taxon>
        <taxon>Chaetocerotophycidae</taxon>
        <taxon>Chaetocerotales</taxon>
        <taxon>Chaetocerotaceae</taxon>
        <taxon>Chaetoceros</taxon>
    </lineage>
</organism>